<gene>
    <name evidence="5" type="ORF">ASPCADRAFT_210504</name>
</gene>
<dbReference type="PANTHER" id="PTHR43476:SF3">
    <property type="entry name" value="FAD-BINDING MONOOXYGENASE"/>
    <property type="match status" value="1"/>
</dbReference>
<evidence type="ECO:0000256" key="3">
    <source>
        <dbReference type="ARBA" id="ARBA00023002"/>
    </source>
</evidence>
<dbReference type="STRING" id="602072.A0A1R3RC69"/>
<dbReference type="Pfam" id="PF01494">
    <property type="entry name" value="FAD_binding_3"/>
    <property type="match status" value="1"/>
</dbReference>
<dbReference type="InterPro" id="IPR002938">
    <property type="entry name" value="FAD-bd"/>
</dbReference>
<dbReference type="GO" id="GO:0019622">
    <property type="term" value="P:3-(3-hydroxy)phenylpropionate catabolic process"/>
    <property type="evidence" value="ECO:0007669"/>
    <property type="project" value="TreeGrafter"/>
</dbReference>
<reference evidence="6" key="1">
    <citation type="journal article" date="2017" name="Genome Biol.">
        <title>Comparative genomics reveals high biological diversity and specific adaptations in the industrially and medically important fungal genus Aspergillus.</title>
        <authorList>
            <person name="de Vries R.P."/>
            <person name="Riley R."/>
            <person name="Wiebenga A."/>
            <person name="Aguilar-Osorio G."/>
            <person name="Amillis S."/>
            <person name="Uchima C.A."/>
            <person name="Anderluh G."/>
            <person name="Asadollahi M."/>
            <person name="Askin M."/>
            <person name="Barry K."/>
            <person name="Battaglia E."/>
            <person name="Bayram O."/>
            <person name="Benocci T."/>
            <person name="Braus-Stromeyer S.A."/>
            <person name="Caldana C."/>
            <person name="Canovas D."/>
            <person name="Cerqueira G.C."/>
            <person name="Chen F."/>
            <person name="Chen W."/>
            <person name="Choi C."/>
            <person name="Clum A."/>
            <person name="Dos Santos R.A."/>
            <person name="Damasio A.R."/>
            <person name="Diallinas G."/>
            <person name="Emri T."/>
            <person name="Fekete E."/>
            <person name="Flipphi M."/>
            <person name="Freyberg S."/>
            <person name="Gallo A."/>
            <person name="Gournas C."/>
            <person name="Habgood R."/>
            <person name="Hainaut M."/>
            <person name="Harispe M.L."/>
            <person name="Henrissat B."/>
            <person name="Hilden K.S."/>
            <person name="Hope R."/>
            <person name="Hossain A."/>
            <person name="Karabika E."/>
            <person name="Karaffa L."/>
            <person name="Karanyi Z."/>
            <person name="Krasevec N."/>
            <person name="Kuo A."/>
            <person name="Kusch H."/>
            <person name="LaButti K."/>
            <person name="Lagendijk E.L."/>
            <person name="Lapidus A."/>
            <person name="Levasseur A."/>
            <person name="Lindquist E."/>
            <person name="Lipzen A."/>
            <person name="Logrieco A.F."/>
            <person name="MacCabe A."/>
            <person name="Maekelae M.R."/>
            <person name="Malavazi I."/>
            <person name="Melin P."/>
            <person name="Meyer V."/>
            <person name="Mielnichuk N."/>
            <person name="Miskei M."/>
            <person name="Molnar A.P."/>
            <person name="Mule G."/>
            <person name="Ngan C.Y."/>
            <person name="Orejas M."/>
            <person name="Orosz E."/>
            <person name="Ouedraogo J.P."/>
            <person name="Overkamp K.M."/>
            <person name="Park H.-S."/>
            <person name="Perrone G."/>
            <person name="Piumi F."/>
            <person name="Punt P.J."/>
            <person name="Ram A.F."/>
            <person name="Ramon A."/>
            <person name="Rauscher S."/>
            <person name="Record E."/>
            <person name="Riano-Pachon D.M."/>
            <person name="Robert V."/>
            <person name="Roehrig J."/>
            <person name="Ruller R."/>
            <person name="Salamov A."/>
            <person name="Salih N.S."/>
            <person name="Samson R.A."/>
            <person name="Sandor E."/>
            <person name="Sanguinetti M."/>
            <person name="Schuetze T."/>
            <person name="Sepcic K."/>
            <person name="Shelest E."/>
            <person name="Sherlock G."/>
            <person name="Sophianopoulou V."/>
            <person name="Squina F.M."/>
            <person name="Sun H."/>
            <person name="Susca A."/>
            <person name="Todd R.B."/>
            <person name="Tsang A."/>
            <person name="Unkles S.E."/>
            <person name="van de Wiele N."/>
            <person name="van Rossen-Uffink D."/>
            <person name="Oliveira J.V."/>
            <person name="Vesth T.C."/>
            <person name="Visser J."/>
            <person name="Yu J.-H."/>
            <person name="Zhou M."/>
            <person name="Andersen M.R."/>
            <person name="Archer D.B."/>
            <person name="Baker S.E."/>
            <person name="Benoit I."/>
            <person name="Brakhage A.A."/>
            <person name="Braus G.H."/>
            <person name="Fischer R."/>
            <person name="Frisvad J.C."/>
            <person name="Goldman G.H."/>
            <person name="Houbraken J."/>
            <person name="Oakley B."/>
            <person name="Pocsi I."/>
            <person name="Scazzocchio C."/>
            <person name="Seiboth B."/>
            <person name="vanKuyk P.A."/>
            <person name="Wortman J."/>
            <person name="Dyer P.S."/>
            <person name="Grigoriev I.V."/>
        </authorList>
    </citation>
    <scope>NUCLEOTIDE SEQUENCE [LARGE SCALE GENOMIC DNA]</scope>
    <source>
        <strain evidence="6">ITEM 5010</strain>
    </source>
</reference>
<dbReference type="Gene3D" id="3.50.50.60">
    <property type="entry name" value="FAD/NAD(P)-binding domain"/>
    <property type="match status" value="2"/>
</dbReference>
<keyword evidence="6" id="KW-1185">Reference proteome</keyword>
<sequence>MSVDELWETTDVVICGCGPTGALLSAYLGRMGVHNIVLEREPEITTDPRGIALDDDGIRFLQGLGLYDAVYTKIGTCMGKFKFIGGTTSDMHTRPIFDMDHNTTTGVTGHVGMIGHKQPVLESQIRSALSSSFCSLRCNSAVVQIDEDEEWTYCTYHDSDGEHRLRGRFFVGADGKTGYTRKQYLEARGIKLEKFHEAFYEETWVALNWRITIPTPRSHPSFPLWKAGYSPEQVYDLFFPPEFRFLCNPERPAVCGRFGLPTDRLWRFEYLIQKDEDGYAMAEPEAMRGIVYPYITHSGSRYKLAEDVQFPEDCIEVLRCRPFTFSSRTCNMWAKGRVILCGDAAHVFPPFGGQGIASGFRDAISLSWRLAMLCRYQPTDNNHHQILKAWYEERKQQLALSLATTVANGRMVCETDPLKIFLRDWYIWLIQLIPSWRKQLQRGHRKDALLRYKHSNGMPFIPDLNGGLYLPQVYCRTTTGEILFTDDTIYSPNSKSLFRLFVYLQDSSDLSSIQNTLQDIETWSRGEFNRTTIPIIVENTTTTEPPNEPNIFQIATAEEFSNSPLCNNRPKPLDYDPFLLRNQVQGRYVIVRMDRIIFASCMDEKELQKATQSMLDYLHADVVSTSKL</sequence>
<dbReference type="InterPro" id="IPR036188">
    <property type="entry name" value="FAD/NAD-bd_sf"/>
</dbReference>
<accession>A0A1R3RC69</accession>
<protein>
    <recommendedName>
        <fullName evidence="4">FAD-binding domain-containing protein</fullName>
    </recommendedName>
</protein>
<feature type="domain" description="FAD-binding" evidence="4">
    <location>
        <begin position="10"/>
        <end position="377"/>
    </location>
</feature>
<organism evidence="5 6">
    <name type="scientific">Aspergillus carbonarius (strain ITEM 5010)</name>
    <dbReference type="NCBI Taxonomy" id="602072"/>
    <lineage>
        <taxon>Eukaryota</taxon>
        <taxon>Fungi</taxon>
        <taxon>Dikarya</taxon>
        <taxon>Ascomycota</taxon>
        <taxon>Pezizomycotina</taxon>
        <taxon>Eurotiomycetes</taxon>
        <taxon>Eurotiomycetidae</taxon>
        <taxon>Eurotiales</taxon>
        <taxon>Aspergillaceae</taxon>
        <taxon>Aspergillus</taxon>
        <taxon>Aspergillus subgen. Circumdati</taxon>
    </lineage>
</organism>
<evidence type="ECO:0000259" key="4">
    <source>
        <dbReference type="Pfam" id="PF01494"/>
    </source>
</evidence>
<dbReference type="Proteomes" id="UP000188318">
    <property type="component" value="Unassembled WGS sequence"/>
</dbReference>
<evidence type="ECO:0000313" key="6">
    <source>
        <dbReference type="Proteomes" id="UP000188318"/>
    </source>
</evidence>
<dbReference type="GO" id="GO:0071949">
    <property type="term" value="F:FAD binding"/>
    <property type="evidence" value="ECO:0007669"/>
    <property type="project" value="InterPro"/>
</dbReference>
<dbReference type="PRINTS" id="PR00420">
    <property type="entry name" value="RNGMNOXGNASE"/>
</dbReference>
<dbReference type="AlphaFoldDB" id="A0A1R3RC69"/>
<dbReference type="VEuPathDB" id="FungiDB:ASPCADRAFT_210504"/>
<name>A0A1R3RC69_ASPC5</name>
<keyword evidence="2" id="KW-0274">FAD</keyword>
<dbReference type="SUPFAM" id="SSF51905">
    <property type="entry name" value="FAD/NAD(P)-binding domain"/>
    <property type="match status" value="1"/>
</dbReference>
<dbReference type="EMBL" id="KV907508">
    <property type="protein sequence ID" value="OOF92090.1"/>
    <property type="molecule type" value="Genomic_DNA"/>
</dbReference>
<evidence type="ECO:0000313" key="5">
    <source>
        <dbReference type="EMBL" id="OOF92090.1"/>
    </source>
</evidence>
<evidence type="ECO:0000256" key="1">
    <source>
        <dbReference type="ARBA" id="ARBA00022630"/>
    </source>
</evidence>
<keyword evidence="3" id="KW-0560">Oxidoreductase</keyword>
<dbReference type="OrthoDB" id="10016252at2759"/>
<proteinExistence type="predicted"/>
<dbReference type="InterPro" id="IPR050631">
    <property type="entry name" value="PheA/TfdB_FAD_monoxygenase"/>
</dbReference>
<dbReference type="OMA" id="RLWRFEY"/>
<evidence type="ECO:0000256" key="2">
    <source>
        <dbReference type="ARBA" id="ARBA00022827"/>
    </source>
</evidence>
<dbReference type="PANTHER" id="PTHR43476">
    <property type="entry name" value="3-(3-HYDROXY-PHENYL)PROPIONATE/3-HYDROXYCINNAMIC ACID HYDROXYLASE"/>
    <property type="match status" value="1"/>
</dbReference>
<keyword evidence="1" id="KW-0285">Flavoprotein</keyword>
<dbReference type="GO" id="GO:0008688">
    <property type="term" value="F:3-(3-hydroxyphenyl)propionate hydroxylase activity"/>
    <property type="evidence" value="ECO:0007669"/>
    <property type="project" value="TreeGrafter"/>
</dbReference>